<dbReference type="KEGG" id="tig:THII_3811"/>
<gene>
    <name evidence="2" type="ORF">THII_3811</name>
</gene>
<dbReference type="Proteomes" id="UP000031623">
    <property type="component" value="Chromosome"/>
</dbReference>
<feature type="region of interest" description="Disordered" evidence="1">
    <location>
        <begin position="275"/>
        <end position="308"/>
    </location>
</feature>
<accession>A0A090AI91</accession>
<evidence type="ECO:0000256" key="1">
    <source>
        <dbReference type="SAM" id="MobiDB-lite"/>
    </source>
</evidence>
<dbReference type="HOGENOM" id="CLU_579921_0_0_6"/>
<feature type="compositionally biased region" description="Polar residues" evidence="1">
    <location>
        <begin position="283"/>
        <end position="308"/>
    </location>
</feature>
<dbReference type="EMBL" id="AP014633">
    <property type="protein sequence ID" value="BAP58108.1"/>
    <property type="molecule type" value="Genomic_DNA"/>
</dbReference>
<feature type="compositionally biased region" description="Low complexity" evidence="1">
    <location>
        <begin position="48"/>
        <end position="82"/>
    </location>
</feature>
<feature type="compositionally biased region" description="Polar residues" evidence="1">
    <location>
        <begin position="96"/>
        <end position="106"/>
    </location>
</feature>
<evidence type="ECO:0000313" key="3">
    <source>
        <dbReference type="Proteomes" id="UP000031623"/>
    </source>
</evidence>
<evidence type="ECO:0000313" key="2">
    <source>
        <dbReference type="EMBL" id="BAP58108.1"/>
    </source>
</evidence>
<sequence>MSAALIGIASAVGHYTQAAPQNSTAIEASCKSNANKKSWCSEVPVAKPVPQLEQQQPEVPIVKPVPQPEQQQPIEVEPKQQPFQPPTSEPEPLIQPEQNQQPDSISNLEQNQPDLEQNQQPEPEQPINPGDEFDLNNTTVTEIVALNEQQLRLLSAEDIATLPIEVMLYFNADQFRYLLVNLTREAISGFTANHLAALNIDAMAAFDAQTIAELDPMAVKGFDVDQLFRLNPTVMAGFTTQQWENLAITRESPTLSTIPQTKAEAPKSAEIQLSSDVEAPLSESENIQLDNDSSIPSDLNREPTVTEQSEAIVTEKTLVEEPIATIEEPTATKLNTIESLKVAIVPEGTMNPIYSLEQKILIIPEVQLEVAGEVVSYEVKMEAIDEQNNMKLTAAQPIESKAQQGIVMSTLSLETGELIIPLIEMVDSLGGITSWQVQLQWIQFNPLIFKINYIYYLNLLNHTDVVKEVMN</sequence>
<organism evidence="2 3">
    <name type="scientific">Thioploca ingrica</name>
    <dbReference type="NCBI Taxonomy" id="40754"/>
    <lineage>
        <taxon>Bacteria</taxon>
        <taxon>Pseudomonadati</taxon>
        <taxon>Pseudomonadota</taxon>
        <taxon>Gammaproteobacteria</taxon>
        <taxon>Thiotrichales</taxon>
        <taxon>Thiotrichaceae</taxon>
        <taxon>Thioploca</taxon>
    </lineage>
</organism>
<proteinExistence type="predicted"/>
<reference evidence="2 3" key="1">
    <citation type="journal article" date="2014" name="ISME J.">
        <title>Ecophysiology of Thioploca ingrica as revealed by the complete genome sequence supplemented with proteomic evidence.</title>
        <authorList>
            <person name="Kojima H."/>
            <person name="Ogura Y."/>
            <person name="Yamamoto N."/>
            <person name="Togashi T."/>
            <person name="Mori H."/>
            <person name="Watanabe T."/>
            <person name="Nemoto F."/>
            <person name="Kurokawa K."/>
            <person name="Hayashi T."/>
            <person name="Fukui M."/>
        </authorList>
    </citation>
    <scope>NUCLEOTIDE SEQUENCE [LARGE SCALE GENOMIC DNA]</scope>
</reference>
<protein>
    <submittedName>
        <fullName evidence="2">Uncharacterized protein</fullName>
    </submittedName>
</protein>
<name>A0A090AI91_9GAMM</name>
<feature type="region of interest" description="Disordered" evidence="1">
    <location>
        <begin position="48"/>
        <end position="135"/>
    </location>
</feature>
<feature type="compositionally biased region" description="Low complexity" evidence="1">
    <location>
        <begin position="107"/>
        <end position="129"/>
    </location>
</feature>
<dbReference type="AlphaFoldDB" id="A0A090AI91"/>
<keyword evidence="3" id="KW-1185">Reference proteome</keyword>